<feature type="chain" id="PRO_5002124046" evidence="1">
    <location>
        <begin position="20"/>
        <end position="128"/>
    </location>
</feature>
<sequence>MLPGLTTLFIVCMVVMVSAQDNTTLRMGVGENKCQTEVATCTDKYGNNDKNQGILQYYYNCVWRVPCKKHEEGYNELLTLLSAIDEELEALRANSGNWWNAGSSLDVSLVIMLISLATVFKELIYKAY</sequence>
<gene>
    <name evidence="2" type="primary">ORF95545</name>
</gene>
<name>A0A0B7A4B3_9EUPU</name>
<keyword evidence="1" id="KW-0732">Signal</keyword>
<dbReference type="AlphaFoldDB" id="A0A0B7A4B3"/>
<evidence type="ECO:0000256" key="1">
    <source>
        <dbReference type="SAM" id="SignalP"/>
    </source>
</evidence>
<protein>
    <submittedName>
        <fullName evidence="2">Uncharacterized protein</fullName>
    </submittedName>
</protein>
<feature type="signal peptide" evidence="1">
    <location>
        <begin position="1"/>
        <end position="19"/>
    </location>
</feature>
<evidence type="ECO:0000313" key="2">
    <source>
        <dbReference type="EMBL" id="CEK75437.1"/>
    </source>
</evidence>
<reference evidence="2" key="1">
    <citation type="submission" date="2014-12" db="EMBL/GenBank/DDBJ databases">
        <title>Insight into the proteome of Arion vulgaris.</title>
        <authorList>
            <person name="Aradska J."/>
            <person name="Bulat T."/>
            <person name="Smidak R."/>
            <person name="Sarate P."/>
            <person name="Gangsoo J."/>
            <person name="Sialana F."/>
            <person name="Bilban M."/>
            <person name="Lubec G."/>
        </authorList>
    </citation>
    <scope>NUCLEOTIDE SEQUENCE</scope>
    <source>
        <tissue evidence="2">Skin</tissue>
    </source>
</reference>
<accession>A0A0B7A4B3</accession>
<proteinExistence type="predicted"/>
<organism evidence="2">
    <name type="scientific">Arion vulgaris</name>
    <dbReference type="NCBI Taxonomy" id="1028688"/>
    <lineage>
        <taxon>Eukaryota</taxon>
        <taxon>Metazoa</taxon>
        <taxon>Spiralia</taxon>
        <taxon>Lophotrochozoa</taxon>
        <taxon>Mollusca</taxon>
        <taxon>Gastropoda</taxon>
        <taxon>Heterobranchia</taxon>
        <taxon>Euthyneura</taxon>
        <taxon>Panpulmonata</taxon>
        <taxon>Eupulmonata</taxon>
        <taxon>Stylommatophora</taxon>
        <taxon>Helicina</taxon>
        <taxon>Arionoidea</taxon>
        <taxon>Arionidae</taxon>
        <taxon>Arion</taxon>
    </lineage>
</organism>
<dbReference type="EMBL" id="HACG01028572">
    <property type="protein sequence ID" value="CEK75437.1"/>
    <property type="molecule type" value="Transcribed_RNA"/>
</dbReference>